<reference evidence="1 2" key="1">
    <citation type="journal article" date="2015" name="Proc. Natl. Acad. Sci. U.S.A.">
        <title>The resurrection genome of Boea hygrometrica: A blueprint for survival of dehydration.</title>
        <authorList>
            <person name="Xiao L."/>
            <person name="Yang G."/>
            <person name="Zhang L."/>
            <person name="Yang X."/>
            <person name="Zhao S."/>
            <person name="Ji Z."/>
            <person name="Zhou Q."/>
            <person name="Hu M."/>
            <person name="Wang Y."/>
            <person name="Chen M."/>
            <person name="Xu Y."/>
            <person name="Jin H."/>
            <person name="Xiao X."/>
            <person name="Hu G."/>
            <person name="Bao F."/>
            <person name="Hu Y."/>
            <person name="Wan P."/>
            <person name="Li L."/>
            <person name="Deng X."/>
            <person name="Kuang T."/>
            <person name="Xiang C."/>
            <person name="Zhu J.K."/>
            <person name="Oliver M.J."/>
            <person name="He Y."/>
        </authorList>
    </citation>
    <scope>NUCLEOTIDE SEQUENCE [LARGE SCALE GENOMIC DNA]</scope>
    <source>
        <strain evidence="2">cv. XS01</strain>
    </source>
</reference>
<name>A0A2Z7DDD6_9LAMI</name>
<evidence type="ECO:0000313" key="2">
    <source>
        <dbReference type="Proteomes" id="UP000250235"/>
    </source>
</evidence>
<proteinExistence type="predicted"/>
<evidence type="ECO:0000313" key="1">
    <source>
        <dbReference type="EMBL" id="KZV58007.1"/>
    </source>
</evidence>
<dbReference type="AlphaFoldDB" id="A0A2Z7DDD6"/>
<gene>
    <name evidence="1" type="ORF">F511_43539</name>
</gene>
<dbReference type="EMBL" id="KQ986982">
    <property type="protein sequence ID" value="KZV58007.1"/>
    <property type="molecule type" value="Genomic_DNA"/>
</dbReference>
<sequence length="73" mass="8641">MLSATKYLNNYDKEGFCCCLSSEEYLGNWPVARKWRTTGSLHRNEMRCGWYQQMTPKSDARAGLNRSKKFLRR</sequence>
<protein>
    <submittedName>
        <fullName evidence="1">Uncharacterized protein</fullName>
    </submittedName>
</protein>
<keyword evidence="2" id="KW-1185">Reference proteome</keyword>
<accession>A0A2Z7DDD6</accession>
<organism evidence="1 2">
    <name type="scientific">Dorcoceras hygrometricum</name>
    <dbReference type="NCBI Taxonomy" id="472368"/>
    <lineage>
        <taxon>Eukaryota</taxon>
        <taxon>Viridiplantae</taxon>
        <taxon>Streptophyta</taxon>
        <taxon>Embryophyta</taxon>
        <taxon>Tracheophyta</taxon>
        <taxon>Spermatophyta</taxon>
        <taxon>Magnoliopsida</taxon>
        <taxon>eudicotyledons</taxon>
        <taxon>Gunneridae</taxon>
        <taxon>Pentapetalae</taxon>
        <taxon>asterids</taxon>
        <taxon>lamiids</taxon>
        <taxon>Lamiales</taxon>
        <taxon>Gesneriaceae</taxon>
        <taxon>Didymocarpoideae</taxon>
        <taxon>Trichosporeae</taxon>
        <taxon>Loxocarpinae</taxon>
        <taxon>Dorcoceras</taxon>
    </lineage>
</organism>
<dbReference type="Proteomes" id="UP000250235">
    <property type="component" value="Unassembled WGS sequence"/>
</dbReference>